<reference evidence="3 4" key="1">
    <citation type="submission" date="2020-07" db="EMBL/GenBank/DDBJ databases">
        <title>Sequencing the genomes of 1000 actinobacteria strains.</title>
        <authorList>
            <person name="Klenk H.-P."/>
        </authorList>
    </citation>
    <scope>NUCLEOTIDE SEQUENCE [LARGE SCALE GENOMIC DNA]</scope>
    <source>
        <strain evidence="3 4">DSM 40398</strain>
    </source>
</reference>
<feature type="region of interest" description="Disordered" evidence="1">
    <location>
        <begin position="1"/>
        <end position="46"/>
    </location>
</feature>
<evidence type="ECO:0000256" key="1">
    <source>
        <dbReference type="SAM" id="MobiDB-lite"/>
    </source>
</evidence>
<keyword evidence="3" id="KW-0456">Lyase</keyword>
<protein>
    <submittedName>
        <fullName evidence="3">Oxidase EvaA</fullName>
        <ecNumber evidence="3">4.2.1.159</ecNumber>
    </submittedName>
</protein>
<feature type="domain" description="dTDP-4-dehydro-6-deoxy-alpha-D-glucopyranose 2,3-dehydratase" evidence="2">
    <location>
        <begin position="57"/>
        <end position="258"/>
    </location>
</feature>
<name>A0A7Y9JME5_9ACTN</name>
<feature type="domain" description="dTDP-4-dehydro-6-deoxy-alpha-D-glucopyranose 2,3-dehydratase" evidence="2">
    <location>
        <begin position="293"/>
        <end position="493"/>
    </location>
</feature>
<dbReference type="RefSeq" id="WP_246396319.1">
    <property type="nucleotide sequence ID" value="NZ_JACCBA010000001.1"/>
</dbReference>
<dbReference type="Gene3D" id="3.90.79.40">
    <property type="entry name" value="EvaA sugar 2,3-dehydratase subunit"/>
    <property type="match status" value="2"/>
</dbReference>
<dbReference type="EC" id="4.2.1.159" evidence="3"/>
<sequence>MVQPSANGGQLRRPWTEAGMAGTNAGTRLRAAPSGESDELGRRLAASAEYRPRPAGDVVEWLAGRRRSVPVEVTRIPFDRMAGWSFDPGSGDLVHESGRFFTVGGIHARTDYGVVPDWRQPIIYQQDVAIVGILAKEIDGVLHFLMQAKIEPGNVNTVQLSPTVQSTSSNYLRTHRGARSRFVEYFTEPGRARVLVDVLQSEQGAWFWAKRNRNVVMEVTGEVEPHDDFAWMTLGQILDLLHHPNVVNMDSRTVLACLLASASSIVRPGDGAAAAFAAPPYASGEDAFLSPVQVRSWLTERKSAYTLATRAIPLDSVDGWERGADAIRRPDGRYFSVVGVEVHAGNREVSDWCQPLLEPRGIGLAALVVRRINGILHVLARADLRPGCRDTVELGPTVQCTPENYEGAPRETRPRYLDLVLSRSVKVRYDVVQSEEGGRFRHAQTRHLVVEVGGGFPARTPADFCWLTVPQAMALARQSYQVNIEARSLLLCLHAL</sequence>
<dbReference type="GO" id="GO:0016829">
    <property type="term" value="F:lyase activity"/>
    <property type="evidence" value="ECO:0007669"/>
    <property type="project" value="UniProtKB-KW"/>
</dbReference>
<evidence type="ECO:0000313" key="3">
    <source>
        <dbReference type="EMBL" id="NYD52524.1"/>
    </source>
</evidence>
<comment type="caution">
    <text evidence="3">The sequence shown here is derived from an EMBL/GenBank/DDBJ whole genome shotgun (WGS) entry which is preliminary data.</text>
</comment>
<dbReference type="InterPro" id="IPR038153">
    <property type="entry name" value="EvaA-like_sf"/>
</dbReference>
<accession>A0A7Y9JME5</accession>
<organism evidence="3 4">
    <name type="scientific">Actinomadura luteofluorescens</name>
    <dbReference type="NCBI Taxonomy" id="46163"/>
    <lineage>
        <taxon>Bacteria</taxon>
        <taxon>Bacillati</taxon>
        <taxon>Actinomycetota</taxon>
        <taxon>Actinomycetes</taxon>
        <taxon>Streptosporangiales</taxon>
        <taxon>Thermomonosporaceae</taxon>
        <taxon>Actinomadura</taxon>
    </lineage>
</organism>
<dbReference type="Pfam" id="PF03559">
    <property type="entry name" value="Hexose_dehydrat"/>
    <property type="match status" value="2"/>
</dbReference>
<evidence type="ECO:0000259" key="2">
    <source>
        <dbReference type="Pfam" id="PF03559"/>
    </source>
</evidence>
<proteinExistence type="predicted"/>
<evidence type="ECO:0000313" key="4">
    <source>
        <dbReference type="Proteomes" id="UP000529783"/>
    </source>
</evidence>
<dbReference type="AlphaFoldDB" id="A0A7Y9JME5"/>
<dbReference type="EMBL" id="JACCBA010000001">
    <property type="protein sequence ID" value="NYD52524.1"/>
    <property type="molecule type" value="Genomic_DNA"/>
</dbReference>
<dbReference type="Proteomes" id="UP000529783">
    <property type="component" value="Unassembled WGS sequence"/>
</dbReference>
<gene>
    <name evidence="3" type="ORF">BJY14_008507</name>
</gene>
<dbReference type="InterPro" id="IPR005212">
    <property type="entry name" value="EvaA-like"/>
</dbReference>
<keyword evidence="4" id="KW-1185">Reference proteome</keyword>